<protein>
    <submittedName>
        <fullName evidence="3">Ferrous iron transport protein A</fullName>
    </submittedName>
</protein>
<comment type="caution">
    <text evidence="3">The sequence shown here is derived from an EMBL/GenBank/DDBJ whole genome shotgun (WGS) entry which is preliminary data.</text>
</comment>
<dbReference type="Pfam" id="PF04023">
    <property type="entry name" value="FeoA"/>
    <property type="match status" value="1"/>
</dbReference>
<dbReference type="Gene3D" id="2.30.30.90">
    <property type="match status" value="1"/>
</dbReference>
<evidence type="ECO:0000313" key="4">
    <source>
        <dbReference type="Proteomes" id="UP000241848"/>
    </source>
</evidence>
<organism evidence="3 4">
    <name type="scientific">Sulfobacillus acidophilus</name>
    <dbReference type="NCBI Taxonomy" id="53633"/>
    <lineage>
        <taxon>Bacteria</taxon>
        <taxon>Bacillati</taxon>
        <taxon>Bacillota</taxon>
        <taxon>Clostridia</taxon>
        <taxon>Eubacteriales</taxon>
        <taxon>Clostridiales Family XVII. Incertae Sedis</taxon>
        <taxon>Sulfobacillus</taxon>
    </lineage>
</organism>
<sequence>MTLADVRVGQKVRVVAIEHTSQAAEVIRLGIIPGLDLAVVTKVRSGPVVVQNGVSEVAIGYRLARRIVVQRVE</sequence>
<dbReference type="SMART" id="SM00899">
    <property type="entry name" value="FeoA"/>
    <property type="match status" value="1"/>
</dbReference>
<accession>A0A2T2WJ06</accession>
<proteinExistence type="predicted"/>
<dbReference type="EMBL" id="PXYV01000020">
    <property type="protein sequence ID" value="PSR22224.1"/>
    <property type="molecule type" value="Genomic_DNA"/>
</dbReference>
<name>A0A2T2WJ06_9FIRM</name>
<evidence type="ECO:0000313" key="3">
    <source>
        <dbReference type="EMBL" id="PSR22224.1"/>
    </source>
</evidence>
<dbReference type="SUPFAM" id="SSF50037">
    <property type="entry name" value="C-terminal domain of transcriptional repressors"/>
    <property type="match status" value="1"/>
</dbReference>
<dbReference type="InterPro" id="IPR038157">
    <property type="entry name" value="FeoA_core_dom"/>
</dbReference>
<keyword evidence="1" id="KW-0408">Iron</keyword>
<evidence type="ECO:0000256" key="1">
    <source>
        <dbReference type="ARBA" id="ARBA00023004"/>
    </source>
</evidence>
<reference evidence="3 4" key="1">
    <citation type="journal article" date="2014" name="BMC Genomics">
        <title>Comparison of environmental and isolate Sulfobacillus genomes reveals diverse carbon, sulfur, nitrogen, and hydrogen metabolisms.</title>
        <authorList>
            <person name="Justice N.B."/>
            <person name="Norman A."/>
            <person name="Brown C.T."/>
            <person name="Singh A."/>
            <person name="Thomas B.C."/>
            <person name="Banfield J.F."/>
        </authorList>
    </citation>
    <scope>NUCLEOTIDE SEQUENCE [LARGE SCALE GENOMIC DNA]</scope>
    <source>
        <strain evidence="3">AMDSBA3</strain>
    </source>
</reference>
<dbReference type="InterPro" id="IPR007167">
    <property type="entry name" value="Fe-transptr_FeoA-like"/>
</dbReference>
<feature type="domain" description="Ferrous iron transporter FeoA-like" evidence="2">
    <location>
        <begin position="1"/>
        <end position="71"/>
    </location>
</feature>
<dbReference type="InterPro" id="IPR008988">
    <property type="entry name" value="Transcriptional_repressor_C"/>
</dbReference>
<dbReference type="AlphaFoldDB" id="A0A2T2WJ06"/>
<dbReference type="GO" id="GO:0046914">
    <property type="term" value="F:transition metal ion binding"/>
    <property type="evidence" value="ECO:0007669"/>
    <property type="project" value="InterPro"/>
</dbReference>
<gene>
    <name evidence="3" type="ORF">C7B45_07585</name>
</gene>
<evidence type="ECO:0000259" key="2">
    <source>
        <dbReference type="SMART" id="SM00899"/>
    </source>
</evidence>
<dbReference type="Proteomes" id="UP000241848">
    <property type="component" value="Unassembled WGS sequence"/>
</dbReference>